<evidence type="ECO:0000256" key="3">
    <source>
        <dbReference type="SAM" id="MobiDB-lite"/>
    </source>
</evidence>
<reference evidence="5" key="1">
    <citation type="submission" date="2019-07" db="EMBL/GenBank/DDBJ databases">
        <authorList>
            <person name="Dittberner H."/>
        </authorList>
    </citation>
    <scope>NUCLEOTIDE SEQUENCE [LARGE SCALE GENOMIC DNA]</scope>
</reference>
<protein>
    <recommendedName>
        <fullName evidence="4">SMAX1-like nucleotide binding domain-containing protein</fullName>
    </recommendedName>
</protein>
<dbReference type="OrthoDB" id="1872342at2759"/>
<evidence type="ECO:0000256" key="1">
    <source>
        <dbReference type="ARBA" id="ARBA00008675"/>
    </source>
</evidence>
<dbReference type="PANTHER" id="PTHR43572">
    <property type="entry name" value="CHAPERONE PROTEIN CLPD, CHLOROPLASTIC"/>
    <property type="match status" value="1"/>
</dbReference>
<sequence>MMLKCNKSNSGLVNHKRKPEFGTAPRMVKMKNNKKRNTVIVIDSVSLTEGVVAKLMGRIERGGVPDDLKQSPFHQVSVFASWIGKGVVVLTDLNWAVWGGGNSPSSSNYSAADHVVEEIGL</sequence>
<dbReference type="Pfam" id="PF23569">
    <property type="entry name" value="NBD_SMAX1"/>
    <property type="match status" value="1"/>
</dbReference>
<feature type="domain" description="SMAX1-like nucleotide binding" evidence="4">
    <location>
        <begin position="30"/>
        <end position="77"/>
    </location>
</feature>
<evidence type="ECO:0000259" key="4">
    <source>
        <dbReference type="Pfam" id="PF23569"/>
    </source>
</evidence>
<feature type="region of interest" description="Disordered" evidence="3">
    <location>
        <begin position="1"/>
        <end position="24"/>
    </location>
</feature>
<feature type="compositionally biased region" description="Polar residues" evidence="3">
    <location>
        <begin position="1"/>
        <end position="12"/>
    </location>
</feature>
<dbReference type="PANTHER" id="PTHR43572:SF29">
    <property type="entry name" value="PROTEIN SMAX1-LIKE 4"/>
    <property type="match status" value="1"/>
</dbReference>
<organism evidence="5 6">
    <name type="scientific">Arabis nemorensis</name>
    <dbReference type="NCBI Taxonomy" id="586526"/>
    <lineage>
        <taxon>Eukaryota</taxon>
        <taxon>Viridiplantae</taxon>
        <taxon>Streptophyta</taxon>
        <taxon>Embryophyta</taxon>
        <taxon>Tracheophyta</taxon>
        <taxon>Spermatophyta</taxon>
        <taxon>Magnoliopsida</taxon>
        <taxon>eudicotyledons</taxon>
        <taxon>Gunneridae</taxon>
        <taxon>Pentapetalae</taxon>
        <taxon>rosids</taxon>
        <taxon>malvids</taxon>
        <taxon>Brassicales</taxon>
        <taxon>Brassicaceae</taxon>
        <taxon>Arabideae</taxon>
        <taxon>Arabis</taxon>
    </lineage>
</organism>
<comment type="similarity">
    <text evidence="1">Belongs to the ClpA/ClpB family.</text>
</comment>
<dbReference type="AlphaFoldDB" id="A0A565CAX6"/>
<dbReference type="InterPro" id="IPR051650">
    <property type="entry name" value="SL_signaling_regulator"/>
</dbReference>
<proteinExistence type="inferred from homology"/>
<evidence type="ECO:0000313" key="5">
    <source>
        <dbReference type="EMBL" id="VVB10860.1"/>
    </source>
</evidence>
<dbReference type="EMBL" id="CABITT030000007">
    <property type="protein sequence ID" value="VVB10860.1"/>
    <property type="molecule type" value="Genomic_DNA"/>
</dbReference>
<evidence type="ECO:0000256" key="2">
    <source>
        <dbReference type="ARBA" id="ARBA00022737"/>
    </source>
</evidence>
<dbReference type="InterPro" id="IPR058680">
    <property type="entry name" value="NBD_SMAX1-like"/>
</dbReference>
<dbReference type="Proteomes" id="UP000489600">
    <property type="component" value="Unassembled WGS sequence"/>
</dbReference>
<comment type="caution">
    <text evidence="5">The sequence shown here is derived from an EMBL/GenBank/DDBJ whole genome shotgun (WGS) entry which is preliminary data.</text>
</comment>
<keyword evidence="2" id="KW-0677">Repeat</keyword>
<gene>
    <name evidence="5" type="ORF">ANE_LOCUS21304</name>
</gene>
<keyword evidence="6" id="KW-1185">Reference proteome</keyword>
<name>A0A565CAX6_9BRAS</name>
<accession>A0A565CAX6</accession>
<evidence type="ECO:0000313" key="6">
    <source>
        <dbReference type="Proteomes" id="UP000489600"/>
    </source>
</evidence>